<evidence type="ECO:0000256" key="2">
    <source>
        <dbReference type="ARBA" id="ARBA00022618"/>
    </source>
</evidence>
<feature type="transmembrane region" description="Helical" evidence="7">
    <location>
        <begin position="133"/>
        <end position="151"/>
    </location>
</feature>
<feature type="compositionally biased region" description="Acidic residues" evidence="8">
    <location>
        <begin position="68"/>
        <end position="80"/>
    </location>
</feature>
<evidence type="ECO:0000313" key="9">
    <source>
        <dbReference type="EMBL" id="EME35634.1"/>
    </source>
</evidence>
<feature type="compositionally biased region" description="Low complexity" evidence="8">
    <location>
        <begin position="11"/>
        <end position="28"/>
    </location>
</feature>
<organism evidence="9 10">
    <name type="scientific">Kocuria palustris PEL</name>
    <dbReference type="NCBI Taxonomy" id="1236550"/>
    <lineage>
        <taxon>Bacteria</taxon>
        <taxon>Bacillati</taxon>
        <taxon>Actinomycetota</taxon>
        <taxon>Actinomycetes</taxon>
        <taxon>Micrococcales</taxon>
        <taxon>Micrococcaceae</taxon>
        <taxon>Kocuria</taxon>
    </lineage>
</organism>
<comment type="similarity">
    <text evidence="7">Belongs to the CrgA family.</text>
</comment>
<evidence type="ECO:0000256" key="3">
    <source>
        <dbReference type="ARBA" id="ARBA00022692"/>
    </source>
</evidence>
<dbReference type="Pfam" id="PF06781">
    <property type="entry name" value="CrgA"/>
    <property type="match status" value="1"/>
</dbReference>
<evidence type="ECO:0000256" key="7">
    <source>
        <dbReference type="HAMAP-Rule" id="MF_00631"/>
    </source>
</evidence>
<dbReference type="STRING" id="71999.KPaMU14_00990"/>
<dbReference type="InterPro" id="IPR009619">
    <property type="entry name" value="CrgA"/>
</dbReference>
<keyword evidence="1 7" id="KW-1003">Cell membrane</keyword>
<name>M2YAG1_9MICC</name>
<dbReference type="AlphaFoldDB" id="M2YAG1"/>
<dbReference type="GO" id="GO:0005886">
    <property type="term" value="C:plasma membrane"/>
    <property type="evidence" value="ECO:0007669"/>
    <property type="project" value="UniProtKB-SubCell"/>
</dbReference>
<evidence type="ECO:0000256" key="5">
    <source>
        <dbReference type="ARBA" id="ARBA00023136"/>
    </source>
</evidence>
<proteinExistence type="inferred from homology"/>
<evidence type="ECO:0000256" key="1">
    <source>
        <dbReference type="ARBA" id="ARBA00022475"/>
    </source>
</evidence>
<sequence>MSQSKKRRFRSGSSAASKAAGSTSSTAAVDEELTRLAVEALPEAQRRRWERDQRAAAAARDARISSGEEPDDERDAEELAEEIKVSSRATAPDADPTPVWYQVIMFGLIVIGLAWLILWYLLDFSYPIPGIGYWNVGIGIGLMMIGLLMTTRWR</sequence>
<keyword evidence="4 7" id="KW-1133">Transmembrane helix</keyword>
<feature type="transmembrane region" description="Helical" evidence="7">
    <location>
        <begin position="99"/>
        <end position="121"/>
    </location>
</feature>
<keyword evidence="2 7" id="KW-0132">Cell division</keyword>
<comment type="caution">
    <text evidence="9">The sequence shown here is derived from an EMBL/GenBank/DDBJ whole genome shotgun (WGS) entry which is preliminary data.</text>
</comment>
<gene>
    <name evidence="7" type="primary">crgA</name>
    <name evidence="9" type="ORF">C884_01454</name>
</gene>
<comment type="subcellular location">
    <subcellularLocation>
        <location evidence="7">Cell membrane</location>
        <topology evidence="7">Multi-pass membrane protein</topology>
    </subcellularLocation>
</comment>
<evidence type="ECO:0000256" key="8">
    <source>
        <dbReference type="SAM" id="MobiDB-lite"/>
    </source>
</evidence>
<dbReference type="GO" id="GO:0051301">
    <property type="term" value="P:cell division"/>
    <property type="evidence" value="ECO:0007669"/>
    <property type="project" value="UniProtKB-UniRule"/>
</dbReference>
<dbReference type="HAMAP" id="MF_00631">
    <property type="entry name" value="CrgA"/>
    <property type="match status" value="1"/>
</dbReference>
<evidence type="ECO:0000256" key="4">
    <source>
        <dbReference type="ARBA" id="ARBA00022989"/>
    </source>
</evidence>
<dbReference type="Proteomes" id="UP000009877">
    <property type="component" value="Unassembled WGS sequence"/>
</dbReference>
<reference evidence="9 10" key="1">
    <citation type="journal article" date="2014" name="Genome Announc.">
        <title>Draft Genome Sequence of Kocuria palustris PEL.</title>
        <authorList>
            <person name="Sharma G."/>
            <person name="Khatri I."/>
            <person name="Subramanian S."/>
        </authorList>
    </citation>
    <scope>NUCLEOTIDE SEQUENCE [LARGE SCALE GENOMIC DNA]</scope>
    <source>
        <strain evidence="9 10">PEL</strain>
    </source>
</reference>
<dbReference type="EMBL" id="ANHZ02000027">
    <property type="protein sequence ID" value="EME35634.1"/>
    <property type="molecule type" value="Genomic_DNA"/>
</dbReference>
<dbReference type="RefSeq" id="WP_006215680.1">
    <property type="nucleotide sequence ID" value="NZ_ANHZ02000027.1"/>
</dbReference>
<feature type="region of interest" description="Disordered" evidence="8">
    <location>
        <begin position="58"/>
        <end position="91"/>
    </location>
</feature>
<keyword evidence="5 7" id="KW-0472">Membrane</keyword>
<comment type="function">
    <text evidence="7">Involved in cell division.</text>
</comment>
<accession>M2YAG1</accession>
<protein>
    <recommendedName>
        <fullName evidence="7">Cell division protein CrgA</fullName>
    </recommendedName>
</protein>
<evidence type="ECO:0000313" key="10">
    <source>
        <dbReference type="Proteomes" id="UP000009877"/>
    </source>
</evidence>
<feature type="region of interest" description="Disordered" evidence="8">
    <location>
        <begin position="1"/>
        <end position="28"/>
    </location>
</feature>
<keyword evidence="10" id="KW-1185">Reference proteome</keyword>
<keyword evidence="3 7" id="KW-0812">Transmembrane</keyword>
<evidence type="ECO:0000256" key="6">
    <source>
        <dbReference type="ARBA" id="ARBA00023306"/>
    </source>
</evidence>
<feature type="compositionally biased region" description="Basic residues" evidence="8">
    <location>
        <begin position="1"/>
        <end position="10"/>
    </location>
</feature>
<keyword evidence="6 7" id="KW-0131">Cell cycle</keyword>